<sequence>APSTLVSRHNQKTNDEKDYRTTPLNSNTFKRTTFNEVIILTVRR</sequence>
<dbReference type="AlphaFoldDB" id="A0A8S3C3X9"/>
<dbReference type="EMBL" id="CAJOBJ010160239">
    <property type="protein sequence ID" value="CAF4842994.1"/>
    <property type="molecule type" value="Genomic_DNA"/>
</dbReference>
<feature type="non-terminal residue" evidence="3">
    <location>
        <position position="1"/>
    </location>
</feature>
<name>A0A8S3C3X9_9BILA</name>
<accession>A0A8S3C3X9</accession>
<evidence type="ECO:0000313" key="2">
    <source>
        <dbReference type="EMBL" id="CAF4559562.1"/>
    </source>
</evidence>
<organism evidence="3 4">
    <name type="scientific">Rotaria magnacalcarata</name>
    <dbReference type="NCBI Taxonomy" id="392030"/>
    <lineage>
        <taxon>Eukaryota</taxon>
        <taxon>Metazoa</taxon>
        <taxon>Spiralia</taxon>
        <taxon>Gnathifera</taxon>
        <taxon>Rotifera</taxon>
        <taxon>Eurotatoria</taxon>
        <taxon>Bdelloidea</taxon>
        <taxon>Philodinida</taxon>
        <taxon>Philodinidae</taxon>
        <taxon>Rotaria</taxon>
    </lineage>
</organism>
<dbReference type="Proteomes" id="UP000681720">
    <property type="component" value="Unassembled WGS sequence"/>
</dbReference>
<dbReference type="EMBL" id="CAJOBJ010094776">
    <property type="protein sequence ID" value="CAF4559562.1"/>
    <property type="molecule type" value="Genomic_DNA"/>
</dbReference>
<evidence type="ECO:0000313" key="3">
    <source>
        <dbReference type="EMBL" id="CAF4842994.1"/>
    </source>
</evidence>
<feature type="region of interest" description="Disordered" evidence="1">
    <location>
        <begin position="1"/>
        <end position="24"/>
    </location>
</feature>
<comment type="caution">
    <text evidence="3">The sequence shown here is derived from an EMBL/GenBank/DDBJ whole genome shotgun (WGS) entry which is preliminary data.</text>
</comment>
<protein>
    <submittedName>
        <fullName evidence="3">Uncharacterized protein</fullName>
    </submittedName>
</protein>
<proteinExistence type="predicted"/>
<evidence type="ECO:0000313" key="4">
    <source>
        <dbReference type="Proteomes" id="UP000681720"/>
    </source>
</evidence>
<reference evidence="3" key="1">
    <citation type="submission" date="2021-02" db="EMBL/GenBank/DDBJ databases">
        <authorList>
            <person name="Nowell W R."/>
        </authorList>
    </citation>
    <scope>NUCLEOTIDE SEQUENCE</scope>
</reference>
<gene>
    <name evidence="2" type="ORF">GIL414_LOCUS37188</name>
    <name evidence="3" type="ORF">GIL414_LOCUS49018</name>
</gene>
<evidence type="ECO:0000256" key="1">
    <source>
        <dbReference type="SAM" id="MobiDB-lite"/>
    </source>
</evidence>